<sequence>MNEQEIGGAGYASALVIIPTYNESQNIGRLIDTLQKSFGRLLDILVIDDSSPDGTASIVAEMQQHCRGLHLIKRERKLGLGTAYIQGFRYALEGGYRFILEMDADFSHDPAMVGVLIDAAGTADLVIGSRYVGNRVNVVNWPLSRLILSKMASIYTRVITGMPVADPTGGFKCFRREVLEAIDLDRIASQGYSFQIEVNFRVWKKGFRIQEVPIVFTDRTVGLSKMTRGNIREAVWMVWWLKLKSLVGML</sequence>
<evidence type="ECO:0000259" key="4">
    <source>
        <dbReference type="Pfam" id="PF00535"/>
    </source>
</evidence>
<evidence type="ECO:0000313" key="6">
    <source>
        <dbReference type="Proteomes" id="UP000002709"/>
    </source>
</evidence>
<feature type="domain" description="Glycosyltransferase 2-like" evidence="4">
    <location>
        <begin position="16"/>
        <end position="182"/>
    </location>
</feature>
<organism evidence="5 6">
    <name type="scientific">Chlorobium luteolum (strain DSM 273 / BCRC 81028 / 2530)</name>
    <name type="common">Pelodictyon luteolum</name>
    <dbReference type="NCBI Taxonomy" id="319225"/>
    <lineage>
        <taxon>Bacteria</taxon>
        <taxon>Pseudomonadati</taxon>
        <taxon>Chlorobiota</taxon>
        <taxon>Chlorobiia</taxon>
        <taxon>Chlorobiales</taxon>
        <taxon>Chlorobiaceae</taxon>
        <taxon>Chlorobium/Pelodictyon group</taxon>
        <taxon>Pelodictyon</taxon>
    </lineage>
</organism>
<dbReference type="PANTHER" id="PTHR43398">
    <property type="entry name" value="DOLICHOL-PHOSPHATE MANNOSYLTRANSFERASE SUBUNIT 1"/>
    <property type="match status" value="1"/>
</dbReference>
<dbReference type="AlphaFoldDB" id="Q3B1G5"/>
<comment type="similarity">
    <text evidence="1">Belongs to the glycosyltransferase 2 family.</text>
</comment>
<keyword evidence="3 5" id="KW-0808">Transferase</keyword>
<evidence type="ECO:0000256" key="2">
    <source>
        <dbReference type="ARBA" id="ARBA00022676"/>
    </source>
</evidence>
<proteinExistence type="inferred from homology"/>
<dbReference type="CDD" id="cd06442">
    <property type="entry name" value="DPM1_like"/>
    <property type="match status" value="1"/>
</dbReference>
<dbReference type="RefSeq" id="WP_011358686.1">
    <property type="nucleotide sequence ID" value="NC_007512.1"/>
</dbReference>
<dbReference type="Pfam" id="PF00535">
    <property type="entry name" value="Glycos_transf_2"/>
    <property type="match status" value="1"/>
</dbReference>
<dbReference type="CAZy" id="GT2">
    <property type="family name" value="Glycosyltransferase Family 2"/>
</dbReference>
<gene>
    <name evidence="5" type="ordered locus">Plut_1974</name>
</gene>
<dbReference type="SUPFAM" id="SSF53448">
    <property type="entry name" value="Nucleotide-diphospho-sugar transferases"/>
    <property type="match status" value="1"/>
</dbReference>
<dbReference type="eggNOG" id="COG1216">
    <property type="taxonomic scope" value="Bacteria"/>
</dbReference>
<keyword evidence="6" id="KW-1185">Reference proteome</keyword>
<dbReference type="InterPro" id="IPR029044">
    <property type="entry name" value="Nucleotide-diphossugar_trans"/>
</dbReference>
<name>Q3B1G5_CHLL3</name>
<evidence type="ECO:0000256" key="3">
    <source>
        <dbReference type="ARBA" id="ARBA00022679"/>
    </source>
</evidence>
<evidence type="ECO:0000313" key="5">
    <source>
        <dbReference type="EMBL" id="ABB24816.1"/>
    </source>
</evidence>
<dbReference type="GO" id="GO:0016020">
    <property type="term" value="C:membrane"/>
    <property type="evidence" value="ECO:0007669"/>
    <property type="project" value="GOC"/>
</dbReference>
<dbReference type="EC" id="2.4.1.83" evidence="5"/>
<dbReference type="Proteomes" id="UP000002709">
    <property type="component" value="Chromosome"/>
</dbReference>
<accession>Q3B1G5</accession>
<dbReference type="InterPro" id="IPR001173">
    <property type="entry name" value="Glyco_trans_2-like"/>
</dbReference>
<dbReference type="Gene3D" id="3.90.550.10">
    <property type="entry name" value="Spore Coat Polysaccharide Biosynthesis Protein SpsA, Chain A"/>
    <property type="match status" value="1"/>
</dbReference>
<dbReference type="InterPro" id="IPR039528">
    <property type="entry name" value="DPM1-like"/>
</dbReference>
<dbReference type="KEGG" id="plt:Plut_1974"/>
<dbReference type="HOGENOM" id="CLU_033536_13_0_10"/>
<dbReference type="GO" id="GO:0004582">
    <property type="term" value="F:dolichyl-phosphate beta-D-mannosyltransferase activity"/>
    <property type="evidence" value="ECO:0007669"/>
    <property type="project" value="UniProtKB-EC"/>
</dbReference>
<protein>
    <submittedName>
        <fullName evidence="5">Dolichyl-phosphate beta-D-mannosyltransferase</fullName>
        <ecNumber evidence="5">2.4.1.83</ecNumber>
    </submittedName>
</protein>
<dbReference type="EMBL" id="CP000096">
    <property type="protein sequence ID" value="ABB24816.1"/>
    <property type="molecule type" value="Genomic_DNA"/>
</dbReference>
<dbReference type="STRING" id="319225.Plut_1974"/>
<dbReference type="FunFam" id="3.90.550.10:FF:000122">
    <property type="entry name" value="Dolichol-phosphate mannosyltransferase subunit 1"/>
    <property type="match status" value="1"/>
</dbReference>
<dbReference type="OrthoDB" id="9810303at2"/>
<dbReference type="PANTHER" id="PTHR43398:SF1">
    <property type="entry name" value="DOLICHOL-PHOSPHATE MANNOSYLTRANSFERASE SUBUNIT 1"/>
    <property type="match status" value="1"/>
</dbReference>
<dbReference type="GO" id="GO:0009247">
    <property type="term" value="P:glycolipid biosynthetic process"/>
    <property type="evidence" value="ECO:0007669"/>
    <property type="project" value="TreeGrafter"/>
</dbReference>
<reference evidence="6" key="1">
    <citation type="submission" date="2005-08" db="EMBL/GenBank/DDBJ databases">
        <title>Complete sequence of Pelodictyon luteolum DSM 273.</title>
        <authorList>
            <consortium name="US DOE Joint Genome Institute"/>
            <person name="Copeland A."/>
            <person name="Lucas S."/>
            <person name="Lapidus A."/>
            <person name="Barry K."/>
            <person name="Detter J.C."/>
            <person name="Glavina T."/>
            <person name="Hammon N."/>
            <person name="Israni S."/>
            <person name="Pitluck S."/>
            <person name="Bryant D."/>
            <person name="Schmutz J."/>
            <person name="Larimer F."/>
            <person name="Land M."/>
            <person name="Kyrpides N."/>
            <person name="Ivanova N."/>
            <person name="Richardson P."/>
        </authorList>
    </citation>
    <scope>NUCLEOTIDE SEQUENCE [LARGE SCALE GENOMIC DNA]</scope>
    <source>
        <strain evidence="6">DSM 273 / BCRC 81028 / 2530</strain>
    </source>
</reference>
<evidence type="ECO:0000256" key="1">
    <source>
        <dbReference type="ARBA" id="ARBA00006739"/>
    </source>
</evidence>
<keyword evidence="2 5" id="KW-0328">Glycosyltransferase</keyword>